<dbReference type="AlphaFoldDB" id="A0A2U8QRH3"/>
<keyword evidence="3" id="KW-0520">NAD</keyword>
<dbReference type="EMBL" id="CP029463">
    <property type="protein sequence ID" value="AWM12444.1"/>
    <property type="molecule type" value="Genomic_DNA"/>
</dbReference>
<evidence type="ECO:0000259" key="5">
    <source>
        <dbReference type="PROSITE" id="PS50104"/>
    </source>
</evidence>
<dbReference type="PROSITE" id="PS50104">
    <property type="entry name" value="TIR"/>
    <property type="match status" value="1"/>
</dbReference>
<evidence type="ECO:0000256" key="1">
    <source>
        <dbReference type="ARBA" id="ARBA00011982"/>
    </source>
</evidence>
<reference evidence="6 7" key="1">
    <citation type="submission" date="2018-05" db="EMBL/GenBank/DDBJ databases">
        <title>Flavobacterium sp. MEBiC07310.</title>
        <authorList>
            <person name="Baek K."/>
        </authorList>
    </citation>
    <scope>NUCLEOTIDE SEQUENCE [LARGE SCALE GENOMIC DNA]</scope>
    <source>
        <strain evidence="6 7">MEBiC07310</strain>
    </source>
</reference>
<dbReference type="RefSeq" id="WP_109567853.1">
    <property type="nucleotide sequence ID" value="NZ_CP029463.1"/>
</dbReference>
<dbReference type="Pfam" id="PF13676">
    <property type="entry name" value="TIR_2"/>
    <property type="match status" value="1"/>
</dbReference>
<dbReference type="Gene3D" id="3.40.50.10140">
    <property type="entry name" value="Toll/interleukin-1 receptor homology (TIR) domain"/>
    <property type="match status" value="1"/>
</dbReference>
<dbReference type="SUPFAM" id="SSF52200">
    <property type="entry name" value="Toll/Interleukin receptor TIR domain"/>
    <property type="match status" value="1"/>
</dbReference>
<gene>
    <name evidence="6" type="ORF">DI487_00155</name>
</gene>
<dbReference type="OrthoDB" id="7285215at2"/>
<evidence type="ECO:0000256" key="2">
    <source>
        <dbReference type="ARBA" id="ARBA00022801"/>
    </source>
</evidence>
<evidence type="ECO:0000313" key="6">
    <source>
        <dbReference type="EMBL" id="AWM12444.1"/>
    </source>
</evidence>
<dbReference type="PANTHER" id="PTHR32009">
    <property type="entry name" value="TMV RESISTANCE PROTEIN N-LIKE"/>
    <property type="match status" value="1"/>
</dbReference>
<dbReference type="EC" id="3.2.2.6" evidence="1"/>
<sequence>MQHTNKDYDFFISHASEDKESFVRPLAQELINIGFKVWYDEFTLKFGDSLFEEISNGISKSKFGLVIISQNFLKKEWTKKELNGLFSKEIFSKENVILPIWLNVSQEEIYKLSPILSDKVAVKIENNEINIVIEKILTLTKSEIVTFEDVKKNKFSKKLQFL</sequence>
<name>A0A2U8QRH3_9FLAO</name>
<organism evidence="6 7">
    <name type="scientific">Flavobacterium sediminis</name>
    <dbReference type="NCBI Taxonomy" id="2201181"/>
    <lineage>
        <taxon>Bacteria</taxon>
        <taxon>Pseudomonadati</taxon>
        <taxon>Bacteroidota</taxon>
        <taxon>Flavobacteriia</taxon>
        <taxon>Flavobacteriales</taxon>
        <taxon>Flavobacteriaceae</taxon>
        <taxon>Flavobacterium</taxon>
    </lineage>
</organism>
<protein>
    <recommendedName>
        <fullName evidence="1">ADP-ribosyl cyclase/cyclic ADP-ribose hydrolase</fullName>
        <ecNumber evidence="1">3.2.2.6</ecNumber>
    </recommendedName>
</protein>
<dbReference type="InterPro" id="IPR035897">
    <property type="entry name" value="Toll_tir_struct_dom_sf"/>
</dbReference>
<dbReference type="KEGG" id="fse:DI487_00155"/>
<feature type="domain" description="TIR" evidence="5">
    <location>
        <begin position="6"/>
        <end position="144"/>
    </location>
</feature>
<dbReference type="SMART" id="SM00255">
    <property type="entry name" value="TIR"/>
    <property type="match status" value="1"/>
</dbReference>
<proteinExistence type="predicted"/>
<comment type="catalytic activity">
    <reaction evidence="4">
        <text>NAD(+) + H2O = ADP-D-ribose + nicotinamide + H(+)</text>
        <dbReference type="Rhea" id="RHEA:16301"/>
        <dbReference type="ChEBI" id="CHEBI:15377"/>
        <dbReference type="ChEBI" id="CHEBI:15378"/>
        <dbReference type="ChEBI" id="CHEBI:17154"/>
        <dbReference type="ChEBI" id="CHEBI:57540"/>
        <dbReference type="ChEBI" id="CHEBI:57967"/>
        <dbReference type="EC" id="3.2.2.6"/>
    </reaction>
    <physiologicalReaction direction="left-to-right" evidence="4">
        <dbReference type="Rhea" id="RHEA:16302"/>
    </physiologicalReaction>
</comment>
<accession>A0A2U8QRH3</accession>
<evidence type="ECO:0000256" key="4">
    <source>
        <dbReference type="ARBA" id="ARBA00047304"/>
    </source>
</evidence>
<dbReference type="GO" id="GO:0007165">
    <property type="term" value="P:signal transduction"/>
    <property type="evidence" value="ECO:0007669"/>
    <property type="project" value="InterPro"/>
</dbReference>
<dbReference type="InterPro" id="IPR000157">
    <property type="entry name" value="TIR_dom"/>
</dbReference>
<dbReference type="Proteomes" id="UP000245429">
    <property type="component" value="Chromosome"/>
</dbReference>
<evidence type="ECO:0000313" key="7">
    <source>
        <dbReference type="Proteomes" id="UP000245429"/>
    </source>
</evidence>
<evidence type="ECO:0000256" key="3">
    <source>
        <dbReference type="ARBA" id="ARBA00023027"/>
    </source>
</evidence>
<dbReference type="GO" id="GO:0061809">
    <property type="term" value="F:NAD+ nucleosidase activity, cyclic ADP-ribose generating"/>
    <property type="evidence" value="ECO:0007669"/>
    <property type="project" value="UniProtKB-EC"/>
</dbReference>
<keyword evidence="2" id="KW-0378">Hydrolase</keyword>
<keyword evidence="7" id="KW-1185">Reference proteome</keyword>
<dbReference type="PANTHER" id="PTHR32009:SF39">
    <property type="entry name" value="TIR DOMAIN-CONTAINING PROTEIN"/>
    <property type="match status" value="1"/>
</dbReference>